<comment type="caution">
    <text evidence="2">The sequence shown here is derived from an EMBL/GenBank/DDBJ whole genome shotgun (WGS) entry which is preliminary data.</text>
</comment>
<feature type="compositionally biased region" description="Basic and acidic residues" evidence="1">
    <location>
        <begin position="106"/>
        <end position="118"/>
    </location>
</feature>
<gene>
    <name evidence="2" type="ORF">BaRGS_00018644</name>
</gene>
<feature type="compositionally biased region" description="Polar residues" evidence="1">
    <location>
        <begin position="163"/>
        <end position="173"/>
    </location>
</feature>
<accession>A0ABD0KTL7</accession>
<feature type="compositionally biased region" description="Polar residues" evidence="1">
    <location>
        <begin position="95"/>
        <end position="105"/>
    </location>
</feature>
<dbReference type="AlphaFoldDB" id="A0ABD0KTL7"/>
<evidence type="ECO:0000256" key="1">
    <source>
        <dbReference type="SAM" id="MobiDB-lite"/>
    </source>
</evidence>
<keyword evidence="3" id="KW-1185">Reference proteome</keyword>
<reference evidence="2 3" key="1">
    <citation type="journal article" date="2023" name="Sci. Data">
        <title>Genome assembly of the Korean intertidal mud-creeper Batillaria attramentaria.</title>
        <authorList>
            <person name="Patra A.K."/>
            <person name="Ho P.T."/>
            <person name="Jun S."/>
            <person name="Lee S.J."/>
            <person name="Kim Y."/>
            <person name="Won Y.J."/>
        </authorList>
    </citation>
    <scope>NUCLEOTIDE SEQUENCE [LARGE SCALE GENOMIC DNA]</scope>
    <source>
        <strain evidence="2">Wonlab-2016</strain>
    </source>
</reference>
<feature type="region of interest" description="Disordered" evidence="1">
    <location>
        <begin position="95"/>
        <end position="128"/>
    </location>
</feature>
<evidence type="ECO:0000313" key="2">
    <source>
        <dbReference type="EMBL" id="KAK7490122.1"/>
    </source>
</evidence>
<organism evidence="2 3">
    <name type="scientific">Batillaria attramentaria</name>
    <dbReference type="NCBI Taxonomy" id="370345"/>
    <lineage>
        <taxon>Eukaryota</taxon>
        <taxon>Metazoa</taxon>
        <taxon>Spiralia</taxon>
        <taxon>Lophotrochozoa</taxon>
        <taxon>Mollusca</taxon>
        <taxon>Gastropoda</taxon>
        <taxon>Caenogastropoda</taxon>
        <taxon>Sorbeoconcha</taxon>
        <taxon>Cerithioidea</taxon>
        <taxon>Batillariidae</taxon>
        <taxon>Batillaria</taxon>
    </lineage>
</organism>
<protein>
    <submittedName>
        <fullName evidence="2">Uncharacterized protein</fullName>
    </submittedName>
</protein>
<sequence length="173" mass="19421">MYSIPVVVVPNLKQKLVPKILPMWCLRALILCVERVEYPEVSHIQNQTTEDCTSTIRQFIPLNEDILPAFLETVLSAVSGATAENYETLAAARPQSTGHYTQLSTKKQDHQPVMRSEDNETLATSPSSPYYLTLTADNQMHDAARNETYEQVMARPPSDHYTALNTGKSPRTK</sequence>
<name>A0ABD0KTL7_9CAEN</name>
<dbReference type="Proteomes" id="UP001519460">
    <property type="component" value="Unassembled WGS sequence"/>
</dbReference>
<evidence type="ECO:0000313" key="3">
    <source>
        <dbReference type="Proteomes" id="UP001519460"/>
    </source>
</evidence>
<feature type="region of interest" description="Disordered" evidence="1">
    <location>
        <begin position="150"/>
        <end position="173"/>
    </location>
</feature>
<proteinExistence type="predicted"/>
<dbReference type="EMBL" id="JACVVK020000130">
    <property type="protein sequence ID" value="KAK7490122.1"/>
    <property type="molecule type" value="Genomic_DNA"/>
</dbReference>